<dbReference type="AlphaFoldDB" id="A0A6A4HEP3"/>
<keyword evidence="2" id="KW-1185">Reference proteome</keyword>
<accession>A0A6A4HEP3</accession>
<protein>
    <submittedName>
        <fullName evidence="1">Uncharacterized protein</fullName>
    </submittedName>
</protein>
<evidence type="ECO:0000313" key="1">
    <source>
        <dbReference type="EMBL" id="KAE9396316.1"/>
    </source>
</evidence>
<proteinExistence type="predicted"/>
<gene>
    <name evidence="1" type="ORF">BT96DRAFT_941747</name>
</gene>
<name>A0A6A4HEP3_9AGAR</name>
<dbReference type="Proteomes" id="UP000799118">
    <property type="component" value="Unassembled WGS sequence"/>
</dbReference>
<reference evidence="1" key="1">
    <citation type="journal article" date="2019" name="Environ. Microbiol.">
        <title>Fungal ecological strategies reflected in gene transcription - a case study of two litter decomposers.</title>
        <authorList>
            <person name="Barbi F."/>
            <person name="Kohler A."/>
            <person name="Barry K."/>
            <person name="Baskaran P."/>
            <person name="Daum C."/>
            <person name="Fauchery L."/>
            <person name="Ihrmark K."/>
            <person name="Kuo A."/>
            <person name="LaButti K."/>
            <person name="Lipzen A."/>
            <person name="Morin E."/>
            <person name="Grigoriev I.V."/>
            <person name="Henrissat B."/>
            <person name="Lindahl B."/>
            <person name="Martin F."/>
        </authorList>
    </citation>
    <scope>NUCLEOTIDE SEQUENCE</scope>
    <source>
        <strain evidence="1">JB14</strain>
    </source>
</reference>
<organism evidence="1 2">
    <name type="scientific">Gymnopus androsaceus JB14</name>
    <dbReference type="NCBI Taxonomy" id="1447944"/>
    <lineage>
        <taxon>Eukaryota</taxon>
        <taxon>Fungi</taxon>
        <taxon>Dikarya</taxon>
        <taxon>Basidiomycota</taxon>
        <taxon>Agaricomycotina</taxon>
        <taxon>Agaricomycetes</taxon>
        <taxon>Agaricomycetidae</taxon>
        <taxon>Agaricales</taxon>
        <taxon>Marasmiineae</taxon>
        <taxon>Omphalotaceae</taxon>
        <taxon>Gymnopus</taxon>
    </lineage>
</organism>
<sequence>MYEKNSGRDIKDQKHAPLMLVLMWAAKLWSSIRGVEPTDKPTVLLGDNKDSGWTFDPHALVAFQDNCFDCGIHVRMSEIEVLYASNTPSKATLIVPEGERSRQGQVSKDNPNIPINWTCLVGSYICCRIAFRWAIIWMGGVGAEAALVESEGQPAISATR</sequence>
<dbReference type="EMBL" id="ML769515">
    <property type="protein sequence ID" value="KAE9396316.1"/>
    <property type="molecule type" value="Genomic_DNA"/>
</dbReference>
<evidence type="ECO:0000313" key="2">
    <source>
        <dbReference type="Proteomes" id="UP000799118"/>
    </source>
</evidence>